<comment type="caution">
    <text evidence="13">The sequence shown here is derived from an EMBL/GenBank/DDBJ whole genome shotgun (WGS) entry which is preliminary data.</text>
</comment>
<reference evidence="13 14" key="1">
    <citation type="journal article" date="2014" name="Int. J. Syst. Evol. Microbiol.">
        <title>Fulvimonas yonginensis sp. nov., isolated from greenhouse soil, and emended description of the genus Fulvimonas.</title>
        <authorList>
            <person name="Ahn J.H."/>
            <person name="Kim S.J."/>
            <person name="Weon H.Y."/>
            <person name="Hong S.B."/>
            <person name="Seok S.J."/>
            <person name="Kwon S.W."/>
        </authorList>
    </citation>
    <scope>NUCLEOTIDE SEQUENCE [LARGE SCALE GENOMIC DNA]</scope>
    <source>
        <strain evidence="13 14">KACC 16952</strain>
    </source>
</reference>
<dbReference type="SUPFAM" id="SSF63380">
    <property type="entry name" value="Riboflavin synthase domain-like"/>
    <property type="match status" value="1"/>
</dbReference>
<keyword evidence="5 10" id="KW-0274">FAD</keyword>
<dbReference type="PANTHER" id="PTHR19384">
    <property type="entry name" value="NITRIC OXIDE SYNTHASE-RELATED"/>
    <property type="match status" value="1"/>
</dbReference>
<gene>
    <name evidence="13" type="ORF">WAT24_09715</name>
</gene>
<evidence type="ECO:0000256" key="8">
    <source>
        <dbReference type="ARBA" id="ARBA00023002"/>
    </source>
</evidence>
<evidence type="ECO:0000256" key="1">
    <source>
        <dbReference type="ARBA" id="ARBA00022448"/>
    </source>
</evidence>
<evidence type="ECO:0000259" key="12">
    <source>
        <dbReference type="PROSITE" id="PS51384"/>
    </source>
</evidence>
<dbReference type="InterPro" id="IPR003097">
    <property type="entry name" value="CysJ-like_FAD-binding"/>
</dbReference>
<name>A0ABU8JCS0_9GAMM</name>
<dbReference type="InterPro" id="IPR001433">
    <property type="entry name" value="OxRdtase_FAD/NAD-bd"/>
</dbReference>
<dbReference type="Pfam" id="PF00175">
    <property type="entry name" value="NAD_binding_1"/>
    <property type="match status" value="1"/>
</dbReference>
<dbReference type="Pfam" id="PF00667">
    <property type="entry name" value="FAD_binding_1"/>
    <property type="match status" value="1"/>
</dbReference>
<dbReference type="Gene3D" id="1.20.990.10">
    <property type="entry name" value="NADPH-cytochrome p450 Reductase, Chain A, domain 3"/>
    <property type="match status" value="1"/>
</dbReference>
<dbReference type="InterPro" id="IPR039261">
    <property type="entry name" value="FNR_nucleotide-bd"/>
</dbReference>
<comment type="function">
    <text evidence="10">Component of the sulfite reductase complex that catalyzes the 6-electron reduction of sulfite to sulfide. This is one of several activities required for the biosynthesis of L-cysteine from sulfate. The flavoprotein component catalyzes the electron flow from NADPH -&gt; FAD -&gt; FMN to the hemoprotein component.</text>
</comment>
<proteinExistence type="predicted"/>
<sequence length="620" mass="67194">MPSSLSGPTFGRPKGQDDVNALVAPAPLPVTLSPEKTALLARLADGLGPQELYWVAAWSAARASQAQPGGGSSAPATAPDAVRLTILYGSQTGNAKRLAGRLATRSQADGLPVRLVRADAYPLRELTKESHLLIVISTQGDGEPPDDARGLVEFLVGRRAPRLPGLHYAVLGLGDSSYPQFCAIGRQLDARLAELGAHRFAPLGEADVDVDAVAVPWSTQALEQARKALGRPEPVLAHTATVHALPTRSHSREQPFAATVLANQRIVARDCERAVHHLELSLQGSGLRYAAGDALGVWPANPPALVAQWLQTLRLDGAQEVAHDGRRLPLAQWLGRERELTRLTRAFVAAHAAAGGDVELMRVLRAENAATFAQLLASHQPLDLLRRHPAAWSAEDLVAALRPLAPRLYSIASSPLAVGEDEVHLTVARVQYEAFGVPHWGAASTFLSALEEDAIVPVFVEPNERFRLPADGARDVIMIGPGTGVAPFRAFVQERRESGARGRNWLVFGNRHFTRDFLYQVEWQEALKKGVLHRLDLALSRDGERKVYVQDRLRERGRELYAWLQDGAHLYVCGDANHMAKDVHAALCDIAVAHGGHSPDAARAWLAGLLTQGRYARDVY</sequence>
<evidence type="ECO:0000256" key="4">
    <source>
        <dbReference type="ARBA" id="ARBA00022643"/>
    </source>
</evidence>
<organism evidence="13 14">
    <name type="scientific">Fulvimonas yonginensis</name>
    <dbReference type="NCBI Taxonomy" id="1495200"/>
    <lineage>
        <taxon>Bacteria</taxon>
        <taxon>Pseudomonadati</taxon>
        <taxon>Pseudomonadota</taxon>
        <taxon>Gammaproteobacteria</taxon>
        <taxon>Lysobacterales</taxon>
        <taxon>Rhodanobacteraceae</taxon>
        <taxon>Fulvimonas</taxon>
    </lineage>
</organism>
<dbReference type="InterPro" id="IPR017927">
    <property type="entry name" value="FAD-bd_FR_type"/>
</dbReference>
<dbReference type="Gene3D" id="2.40.30.10">
    <property type="entry name" value="Translation factors"/>
    <property type="match status" value="1"/>
</dbReference>
<dbReference type="InterPro" id="IPR017938">
    <property type="entry name" value="Riboflavin_synthase-like_b-brl"/>
</dbReference>
<keyword evidence="4 10" id="KW-0288">FMN</keyword>
<dbReference type="CDD" id="cd06199">
    <property type="entry name" value="SiR"/>
    <property type="match status" value="1"/>
</dbReference>
<accession>A0ABU8JCS0</accession>
<evidence type="ECO:0000256" key="10">
    <source>
        <dbReference type="PIRNR" id="PIRNR000207"/>
    </source>
</evidence>
<dbReference type="Pfam" id="PF00258">
    <property type="entry name" value="Flavodoxin_1"/>
    <property type="match status" value="1"/>
</dbReference>
<evidence type="ECO:0000256" key="2">
    <source>
        <dbReference type="ARBA" id="ARBA00022605"/>
    </source>
</evidence>
<dbReference type="SUPFAM" id="SSF52218">
    <property type="entry name" value="Flavoproteins"/>
    <property type="match status" value="1"/>
</dbReference>
<dbReference type="InterPro" id="IPR029039">
    <property type="entry name" value="Flavoprotein-like_sf"/>
</dbReference>
<dbReference type="NCBIfam" id="TIGR01931">
    <property type="entry name" value="cysJ"/>
    <property type="match status" value="1"/>
</dbReference>
<comment type="cofactor">
    <cofactor evidence="10">
        <name>FAD</name>
        <dbReference type="ChEBI" id="CHEBI:57692"/>
    </cofactor>
    <text evidence="10">Binds 1 FAD per subunit.</text>
</comment>
<dbReference type="Gene3D" id="3.40.50.80">
    <property type="entry name" value="Nucleotide-binding domain of ferredoxin-NADP reductase (FNR) module"/>
    <property type="match status" value="1"/>
</dbReference>
<comment type="catalytic activity">
    <reaction evidence="10">
        <text>hydrogen sulfide + 3 NADP(+) + 3 H2O = sulfite + 3 NADPH + 4 H(+)</text>
        <dbReference type="Rhea" id="RHEA:13801"/>
        <dbReference type="ChEBI" id="CHEBI:15377"/>
        <dbReference type="ChEBI" id="CHEBI:15378"/>
        <dbReference type="ChEBI" id="CHEBI:17359"/>
        <dbReference type="ChEBI" id="CHEBI:29919"/>
        <dbReference type="ChEBI" id="CHEBI:57783"/>
        <dbReference type="ChEBI" id="CHEBI:58349"/>
        <dbReference type="EC" id="1.8.1.2"/>
    </reaction>
</comment>
<dbReference type="EMBL" id="JBBBNY010000005">
    <property type="protein sequence ID" value="MEI7037029.1"/>
    <property type="molecule type" value="Genomic_DNA"/>
</dbReference>
<keyword evidence="7 10" id="KW-0249">Electron transport</keyword>
<comment type="pathway">
    <text evidence="10">Sulfur metabolism; hydrogen sulfide biosynthesis; hydrogen sulfide from sulfite (NADPH route): step 1/1.</text>
</comment>
<dbReference type="RefSeq" id="WP_336807652.1">
    <property type="nucleotide sequence ID" value="NZ_JBBBNY010000005.1"/>
</dbReference>
<evidence type="ECO:0000256" key="7">
    <source>
        <dbReference type="ARBA" id="ARBA00022982"/>
    </source>
</evidence>
<keyword evidence="6 10" id="KW-0521">NADP</keyword>
<feature type="domain" description="Flavodoxin-like" evidence="11">
    <location>
        <begin position="84"/>
        <end position="222"/>
    </location>
</feature>
<keyword evidence="9 10" id="KW-0198">Cysteine biosynthesis</keyword>
<dbReference type="PRINTS" id="PR00371">
    <property type="entry name" value="FPNCR"/>
</dbReference>
<dbReference type="InterPro" id="IPR010199">
    <property type="entry name" value="CysJ"/>
</dbReference>
<dbReference type="PANTHER" id="PTHR19384:SF128">
    <property type="entry name" value="NADPH OXIDOREDUCTASE A"/>
    <property type="match status" value="1"/>
</dbReference>
<evidence type="ECO:0000256" key="9">
    <source>
        <dbReference type="ARBA" id="ARBA00023192"/>
    </source>
</evidence>
<dbReference type="PROSITE" id="PS50902">
    <property type="entry name" value="FLAVODOXIN_LIKE"/>
    <property type="match status" value="1"/>
</dbReference>
<dbReference type="InterPro" id="IPR001094">
    <property type="entry name" value="Flavdoxin-like"/>
</dbReference>
<dbReference type="PROSITE" id="PS51384">
    <property type="entry name" value="FAD_FR"/>
    <property type="match status" value="1"/>
</dbReference>
<dbReference type="Proteomes" id="UP001381174">
    <property type="component" value="Unassembled WGS sequence"/>
</dbReference>
<comment type="subunit">
    <text evidence="10">Alpha(8)-beta(8). The alpha component is a flavoprotein, the beta component is a hemoprotein.</text>
</comment>
<keyword evidence="14" id="KW-1185">Reference proteome</keyword>
<keyword evidence="2 10" id="KW-0028">Amino-acid biosynthesis</keyword>
<evidence type="ECO:0000313" key="13">
    <source>
        <dbReference type="EMBL" id="MEI7037029.1"/>
    </source>
</evidence>
<dbReference type="EC" id="1.8.1.2" evidence="10"/>
<keyword evidence="1 10" id="KW-0813">Transport</keyword>
<dbReference type="GO" id="GO:0004783">
    <property type="term" value="F:sulfite reductase (NADPH) activity"/>
    <property type="evidence" value="ECO:0007669"/>
    <property type="project" value="UniProtKB-EC"/>
</dbReference>
<dbReference type="Gene3D" id="3.40.50.360">
    <property type="match status" value="1"/>
</dbReference>
<dbReference type="InterPro" id="IPR023173">
    <property type="entry name" value="NADPH_Cyt_P450_Rdtase_alpha"/>
</dbReference>
<evidence type="ECO:0000256" key="6">
    <source>
        <dbReference type="ARBA" id="ARBA00022857"/>
    </source>
</evidence>
<evidence type="ECO:0000259" key="11">
    <source>
        <dbReference type="PROSITE" id="PS50902"/>
    </source>
</evidence>
<dbReference type="PIRSF" id="PIRSF000207">
    <property type="entry name" value="SiR-FP_CysJ"/>
    <property type="match status" value="1"/>
</dbReference>
<dbReference type="PRINTS" id="PR00369">
    <property type="entry name" value="FLAVODOXIN"/>
</dbReference>
<dbReference type="SUPFAM" id="SSF52343">
    <property type="entry name" value="Ferredoxin reductase-like, C-terminal NADP-linked domain"/>
    <property type="match status" value="1"/>
</dbReference>
<evidence type="ECO:0000256" key="5">
    <source>
        <dbReference type="ARBA" id="ARBA00022827"/>
    </source>
</evidence>
<evidence type="ECO:0000313" key="14">
    <source>
        <dbReference type="Proteomes" id="UP001381174"/>
    </source>
</evidence>
<evidence type="ECO:0000256" key="3">
    <source>
        <dbReference type="ARBA" id="ARBA00022630"/>
    </source>
</evidence>
<keyword evidence="8 10" id="KW-0560">Oxidoreductase</keyword>
<keyword evidence="3 10" id="KW-0285">Flavoprotein</keyword>
<comment type="cofactor">
    <cofactor evidence="10">
        <name>FMN</name>
        <dbReference type="ChEBI" id="CHEBI:58210"/>
    </cofactor>
    <text evidence="10">Binds 1 FMN per subunit.</text>
</comment>
<dbReference type="InterPro" id="IPR008254">
    <property type="entry name" value="Flavodoxin/NO_synth"/>
</dbReference>
<dbReference type="InterPro" id="IPR001709">
    <property type="entry name" value="Flavoprot_Pyr_Nucl_cyt_Rdtase"/>
</dbReference>
<protein>
    <recommendedName>
        <fullName evidence="10">Sulfite reductase [NADPH] flavoprotein alpha-component</fullName>
        <shortName evidence="10">SiR-FP</shortName>
        <ecNumber evidence="10">1.8.1.2</ecNumber>
    </recommendedName>
</protein>
<feature type="domain" description="FAD-binding FR-type" evidence="12">
    <location>
        <begin position="253"/>
        <end position="469"/>
    </location>
</feature>